<feature type="transmembrane region" description="Helical" evidence="1">
    <location>
        <begin position="80"/>
        <end position="98"/>
    </location>
</feature>
<keyword evidence="1" id="KW-0812">Transmembrane</keyword>
<sequence length="209" mass="23957">MKNDQEFKNHWKRFIIFSLSIGMVVGIFSVISDHIPSTGEELMVLEIVITYLAVMINSLPVWFIIAMIIGYKFGRNIKEALFFGAFYTIIAITFYFLFDYIYESFFYEGVIPVATSFKDQIKFYAEWYGVSTAGGLVGGALGYLFKKNRFVLLFLVLGITLQLFVNGARSWSNLIGIAQNVSFCLMITSIFIYLAIVWRKNRNKKQSLA</sequence>
<organism evidence="2 3">
    <name type="scientific">Salimicrobium halophilum</name>
    <dbReference type="NCBI Taxonomy" id="86666"/>
    <lineage>
        <taxon>Bacteria</taxon>
        <taxon>Bacillati</taxon>
        <taxon>Bacillota</taxon>
        <taxon>Bacilli</taxon>
        <taxon>Bacillales</taxon>
        <taxon>Bacillaceae</taxon>
        <taxon>Salimicrobium</taxon>
    </lineage>
</organism>
<keyword evidence="1" id="KW-1133">Transmembrane helix</keyword>
<keyword evidence="3" id="KW-1185">Reference proteome</keyword>
<evidence type="ECO:0000313" key="2">
    <source>
        <dbReference type="EMBL" id="SDJ13170.1"/>
    </source>
</evidence>
<gene>
    <name evidence="2" type="ORF">SAMN04490247_0887</name>
</gene>
<feature type="transmembrane region" description="Helical" evidence="1">
    <location>
        <begin position="150"/>
        <end position="168"/>
    </location>
</feature>
<dbReference type="AlphaFoldDB" id="A0A1G8R9V8"/>
<name>A0A1G8R9V8_9BACI</name>
<feature type="transmembrane region" description="Helical" evidence="1">
    <location>
        <begin position="43"/>
        <end position="68"/>
    </location>
</feature>
<proteinExistence type="predicted"/>
<keyword evidence="1" id="KW-0472">Membrane</keyword>
<dbReference type="EMBL" id="FNEV01000002">
    <property type="protein sequence ID" value="SDJ13170.1"/>
    <property type="molecule type" value="Genomic_DNA"/>
</dbReference>
<feature type="transmembrane region" description="Helical" evidence="1">
    <location>
        <begin position="12"/>
        <end position="31"/>
    </location>
</feature>
<dbReference type="Proteomes" id="UP000199225">
    <property type="component" value="Unassembled WGS sequence"/>
</dbReference>
<protein>
    <submittedName>
        <fullName evidence="2">Uncharacterized protein</fullName>
    </submittedName>
</protein>
<accession>A0A1G8R9V8</accession>
<dbReference type="STRING" id="86666.SAMN04490247_0887"/>
<dbReference type="OrthoDB" id="2848452at2"/>
<feature type="transmembrane region" description="Helical" evidence="1">
    <location>
        <begin position="127"/>
        <end position="145"/>
    </location>
</feature>
<feature type="transmembrane region" description="Helical" evidence="1">
    <location>
        <begin position="174"/>
        <end position="198"/>
    </location>
</feature>
<evidence type="ECO:0000256" key="1">
    <source>
        <dbReference type="SAM" id="Phobius"/>
    </source>
</evidence>
<evidence type="ECO:0000313" key="3">
    <source>
        <dbReference type="Proteomes" id="UP000199225"/>
    </source>
</evidence>
<reference evidence="3" key="1">
    <citation type="submission" date="2016-10" db="EMBL/GenBank/DDBJ databases">
        <authorList>
            <person name="Varghese N."/>
            <person name="Submissions S."/>
        </authorList>
    </citation>
    <scope>NUCLEOTIDE SEQUENCE [LARGE SCALE GENOMIC DNA]</scope>
    <source>
        <strain evidence="3">DSM 4771</strain>
    </source>
</reference>
<dbReference type="RefSeq" id="WP_093192447.1">
    <property type="nucleotide sequence ID" value="NZ_FNEV01000002.1"/>
</dbReference>